<dbReference type="SMART" id="SM00925">
    <property type="entry name" value="MltA"/>
    <property type="match status" value="1"/>
</dbReference>
<organism evidence="8 9">
    <name type="scientific">Hwanghaeella grinnelliae</name>
    <dbReference type="NCBI Taxonomy" id="2500179"/>
    <lineage>
        <taxon>Bacteria</taxon>
        <taxon>Pseudomonadati</taxon>
        <taxon>Pseudomonadota</taxon>
        <taxon>Alphaproteobacteria</taxon>
        <taxon>Rhodospirillales</taxon>
        <taxon>Rhodospirillaceae</taxon>
        <taxon>Hwanghaeella</taxon>
    </lineage>
</organism>
<dbReference type="Pfam" id="PF06725">
    <property type="entry name" value="3D"/>
    <property type="match status" value="1"/>
</dbReference>
<evidence type="ECO:0000256" key="4">
    <source>
        <dbReference type="ARBA" id="ARBA00023316"/>
    </source>
</evidence>
<dbReference type="RefSeq" id="WP_127765704.1">
    <property type="nucleotide sequence ID" value="NZ_SADE01000002.1"/>
</dbReference>
<dbReference type="GO" id="GO:0009254">
    <property type="term" value="P:peptidoglycan turnover"/>
    <property type="evidence" value="ECO:0007669"/>
    <property type="project" value="InterPro"/>
</dbReference>
<keyword evidence="9" id="KW-1185">Reference proteome</keyword>
<feature type="domain" description="Lytic transglycosylase MltA" evidence="7">
    <location>
        <begin position="146"/>
        <end position="303"/>
    </location>
</feature>
<keyword evidence="4" id="KW-0961">Cell wall biogenesis/degradation</keyword>
<keyword evidence="3" id="KW-0456">Lyase</keyword>
<evidence type="ECO:0000256" key="5">
    <source>
        <dbReference type="ARBA" id="ARBA00030918"/>
    </source>
</evidence>
<reference evidence="9" key="1">
    <citation type="submission" date="2019-01" db="EMBL/GenBank/DDBJ databases">
        <title>Gri0909 isolated from a small marine red alga.</title>
        <authorList>
            <person name="Kim J."/>
            <person name="Jeong S.E."/>
            <person name="Jeon C.O."/>
        </authorList>
    </citation>
    <scope>NUCLEOTIDE SEQUENCE [LARGE SCALE GENOMIC DNA]</scope>
    <source>
        <strain evidence="9">Gri0909</strain>
    </source>
</reference>
<sequence>MVAPALHFRSFRSKIHFLFLAVLLALVPTACEKKEEKAVVEDKGPALVLAKVGFADLTDWQADHLTDALPALRRSCKRILALDPEKQIGTDAVPMTAADWRDGCGALTASDDDFTIRSALETYFTPMLASNRGVEEGLFTGYFEAELLGAATPDETYRYPIYKRPADHVIADLGRFDDALKGKRIVGRVDGGRFVPYPDRGTLEQSHLPGKGLELFWAKDRIDVFLLQVQGSGRVILPDGTVRRIGFDGHNGRPYKSIGRVLIDRGELEAHQASWDGIRGWIERNPDKATALLAENPRFIFFREIDGEGPIGAEGLALTPGRSMAVDRSFVPMGVPLWLETNWPSEKDKPLNRLMVAQDTGGAIKGPVRGDFFWGYGAEALKYAGKMKSTGRYYLLLPNAAAARLGRTS</sequence>
<dbReference type="InterPro" id="IPR005300">
    <property type="entry name" value="MltA_B"/>
</dbReference>
<dbReference type="Proteomes" id="UP000287447">
    <property type="component" value="Unassembled WGS sequence"/>
</dbReference>
<dbReference type="PIRSF" id="PIRSF019422">
    <property type="entry name" value="MltA"/>
    <property type="match status" value="1"/>
</dbReference>
<name>A0A3S2WRL5_9PROT</name>
<evidence type="ECO:0000256" key="1">
    <source>
        <dbReference type="ARBA" id="ARBA00001420"/>
    </source>
</evidence>
<dbReference type="GO" id="GO:0009253">
    <property type="term" value="P:peptidoglycan catabolic process"/>
    <property type="evidence" value="ECO:0007669"/>
    <property type="project" value="TreeGrafter"/>
</dbReference>
<dbReference type="Pfam" id="PF03562">
    <property type="entry name" value="MltA"/>
    <property type="match status" value="1"/>
</dbReference>
<dbReference type="Gene3D" id="2.40.240.50">
    <property type="entry name" value="Barwin-like endoglucanases"/>
    <property type="match status" value="1"/>
</dbReference>
<dbReference type="AlphaFoldDB" id="A0A3S2WRL5"/>
<dbReference type="SUPFAM" id="SSF50685">
    <property type="entry name" value="Barwin-like endoglucanases"/>
    <property type="match status" value="1"/>
</dbReference>
<accession>A0A3S2WRL5</accession>
<dbReference type="GO" id="GO:0071555">
    <property type="term" value="P:cell wall organization"/>
    <property type="evidence" value="ECO:0007669"/>
    <property type="project" value="UniProtKB-KW"/>
</dbReference>
<evidence type="ECO:0000256" key="6">
    <source>
        <dbReference type="SAM" id="SignalP"/>
    </source>
</evidence>
<comment type="caution">
    <text evidence="8">The sequence shown here is derived from an EMBL/GenBank/DDBJ whole genome shotgun (WGS) entry which is preliminary data.</text>
</comment>
<dbReference type="PANTHER" id="PTHR30124">
    <property type="entry name" value="MEMBRANE-BOUND LYTIC MUREIN TRANSGLYCOSYLASE A"/>
    <property type="match status" value="1"/>
</dbReference>
<evidence type="ECO:0000256" key="2">
    <source>
        <dbReference type="ARBA" id="ARBA00012587"/>
    </source>
</evidence>
<dbReference type="GO" id="GO:0008933">
    <property type="term" value="F:peptidoglycan lytic transglycosylase activity"/>
    <property type="evidence" value="ECO:0007669"/>
    <property type="project" value="TreeGrafter"/>
</dbReference>
<dbReference type="EC" id="4.2.2.n1" evidence="2"/>
<feature type="chain" id="PRO_5018633452" description="peptidoglycan lytic exotransglycosylase" evidence="6">
    <location>
        <begin position="31"/>
        <end position="409"/>
    </location>
</feature>
<dbReference type="InterPro" id="IPR010611">
    <property type="entry name" value="3D_dom"/>
</dbReference>
<protein>
    <recommendedName>
        <fullName evidence="2">peptidoglycan lytic exotransglycosylase</fullName>
        <ecNumber evidence="2">4.2.2.n1</ecNumber>
    </recommendedName>
    <alternativeName>
        <fullName evidence="5">Murein hydrolase A</fullName>
    </alternativeName>
</protein>
<dbReference type="CDD" id="cd14668">
    <property type="entry name" value="mlta_B"/>
    <property type="match status" value="1"/>
</dbReference>
<evidence type="ECO:0000313" key="8">
    <source>
        <dbReference type="EMBL" id="RVU36228.1"/>
    </source>
</evidence>
<dbReference type="PANTHER" id="PTHR30124:SF0">
    <property type="entry name" value="MEMBRANE-BOUND LYTIC MUREIN TRANSGLYCOSYLASE A"/>
    <property type="match status" value="1"/>
</dbReference>
<evidence type="ECO:0000256" key="3">
    <source>
        <dbReference type="ARBA" id="ARBA00023239"/>
    </source>
</evidence>
<dbReference type="GO" id="GO:0019867">
    <property type="term" value="C:outer membrane"/>
    <property type="evidence" value="ECO:0007669"/>
    <property type="project" value="InterPro"/>
</dbReference>
<dbReference type="EMBL" id="SADE01000002">
    <property type="protein sequence ID" value="RVU36228.1"/>
    <property type="molecule type" value="Genomic_DNA"/>
</dbReference>
<feature type="signal peptide" evidence="6">
    <location>
        <begin position="1"/>
        <end position="30"/>
    </location>
</feature>
<dbReference type="InterPro" id="IPR026044">
    <property type="entry name" value="MltA"/>
</dbReference>
<evidence type="ECO:0000259" key="7">
    <source>
        <dbReference type="SMART" id="SM00925"/>
    </source>
</evidence>
<dbReference type="OrthoDB" id="9783686at2"/>
<evidence type="ECO:0000313" key="9">
    <source>
        <dbReference type="Proteomes" id="UP000287447"/>
    </source>
</evidence>
<gene>
    <name evidence="8" type="ORF">EOI86_13490</name>
</gene>
<dbReference type="CDD" id="cd14485">
    <property type="entry name" value="mltA_like_LT_A"/>
    <property type="match status" value="1"/>
</dbReference>
<dbReference type="GO" id="GO:0004553">
    <property type="term" value="F:hydrolase activity, hydrolyzing O-glycosyl compounds"/>
    <property type="evidence" value="ECO:0007669"/>
    <property type="project" value="InterPro"/>
</dbReference>
<dbReference type="Gene3D" id="2.40.40.10">
    <property type="entry name" value="RlpA-like domain"/>
    <property type="match status" value="1"/>
</dbReference>
<proteinExistence type="predicted"/>
<comment type="catalytic activity">
    <reaction evidence="1">
        <text>Exolytic cleavage of the (1-&gt;4)-beta-glycosidic linkage between N-acetylmuramic acid (MurNAc) and N-acetylglucosamine (GlcNAc) residues in peptidoglycan, from either the reducing or the non-reducing ends of the peptidoglycan chains, with concomitant formation of a 1,6-anhydrobond in the MurNAc residue.</text>
        <dbReference type="EC" id="4.2.2.n1"/>
    </reaction>
</comment>
<dbReference type="InterPro" id="IPR036908">
    <property type="entry name" value="RlpA-like_sf"/>
</dbReference>
<keyword evidence="6" id="KW-0732">Signal</keyword>